<protein>
    <submittedName>
        <fullName evidence="1">Uncharacterized protein</fullName>
    </submittedName>
</protein>
<dbReference type="Proteomes" id="UP000202259">
    <property type="component" value="Chromosome"/>
</dbReference>
<evidence type="ECO:0000313" key="2">
    <source>
        <dbReference type="Proteomes" id="UP000202259"/>
    </source>
</evidence>
<evidence type="ECO:0000313" key="1">
    <source>
        <dbReference type="EMBL" id="ASP47019.1"/>
    </source>
</evidence>
<dbReference type="RefSeq" id="WP_081149440.1">
    <property type="nucleotide sequence ID" value="NZ_CP020465.1"/>
</dbReference>
<reference evidence="1 2" key="1">
    <citation type="submission" date="2017-08" db="EMBL/GenBank/DDBJ databases">
        <title>Complete genome of Colwellia sp. NB097-1, a psychrophile bacterium ioslated from Bering Sea.</title>
        <authorList>
            <person name="Chen X."/>
        </authorList>
    </citation>
    <scope>NUCLEOTIDE SEQUENCE [LARGE SCALE GENOMIC DNA]</scope>
    <source>
        <strain evidence="1 2">NB097-1</strain>
    </source>
</reference>
<organism evidence="1 2">
    <name type="scientific">Cognaticolwellia beringensis</name>
    <dbReference type="NCBI Taxonomy" id="1967665"/>
    <lineage>
        <taxon>Bacteria</taxon>
        <taxon>Pseudomonadati</taxon>
        <taxon>Pseudomonadota</taxon>
        <taxon>Gammaproteobacteria</taxon>
        <taxon>Alteromonadales</taxon>
        <taxon>Colwelliaceae</taxon>
        <taxon>Cognaticolwellia</taxon>
    </lineage>
</organism>
<dbReference type="OrthoDB" id="840133at2"/>
<keyword evidence="2" id="KW-1185">Reference proteome</keyword>
<proteinExistence type="predicted"/>
<dbReference type="AlphaFoldDB" id="A0A222G5A2"/>
<sequence length="147" mass="17389">MFSFNSKDKTDIKSFPLFWRWDQNSDSDLSDEELTLIEPLPKSKAFELHERLMLEFKKLPERSPNLISSESPEVNKWLSESLLDDNFVFLSWDDSTAIRLPTSLFVIRYDDFCYPSSDDVFIYPESEAYLLQFHHSEIFTCDQLIDI</sequence>
<dbReference type="KEGG" id="cber:B5D82_04055"/>
<gene>
    <name evidence="1" type="ORF">B5D82_04055</name>
</gene>
<dbReference type="EMBL" id="CP020465">
    <property type="protein sequence ID" value="ASP47019.1"/>
    <property type="molecule type" value="Genomic_DNA"/>
</dbReference>
<accession>A0A222G5A2</accession>
<name>A0A222G5A2_9GAMM</name>